<organism evidence="2 3">
    <name type="scientific">Halopenitus malekzadehii</name>
    <dbReference type="NCBI Taxonomy" id="1267564"/>
    <lineage>
        <taxon>Archaea</taxon>
        <taxon>Methanobacteriati</taxon>
        <taxon>Methanobacteriota</taxon>
        <taxon>Stenosarchaea group</taxon>
        <taxon>Halobacteria</taxon>
        <taxon>Halobacteriales</taxon>
        <taxon>Haloferacaceae</taxon>
        <taxon>Halopenitus</taxon>
    </lineage>
</organism>
<sequence>MTLPRTGRSGSGGHDRGQLVLLAAVTLALALVPLSLAYLQLGYAGDIDGEPAVETTETSGAAGGAGPESGTGSSVIETIDRTVTVREGDIAGSYEWSARDEAVSAYRDGLDADLDVIEGASLEDGTVLAVTVAPAVATSRAESACPGGPNRVFGACEADRGVVVQDRAGTTTIVAVAFEIRIRRAGTRTTMTIVATPWA</sequence>
<proteinExistence type="predicted"/>
<dbReference type="Proteomes" id="UP000199215">
    <property type="component" value="Unassembled WGS sequence"/>
</dbReference>
<gene>
    <name evidence="2" type="ORF">SAMN05192561_101412</name>
</gene>
<dbReference type="InterPro" id="IPR055685">
    <property type="entry name" value="DUF7261"/>
</dbReference>
<name>A0A1H6HWM8_9EURY</name>
<dbReference type="RefSeq" id="WP_092813579.1">
    <property type="nucleotide sequence ID" value="NZ_FNWU01000001.1"/>
</dbReference>
<keyword evidence="3" id="KW-1185">Reference proteome</keyword>
<dbReference type="STRING" id="1267564.SAMN05192561_101412"/>
<dbReference type="Pfam" id="PF23922">
    <property type="entry name" value="DUF7261"/>
    <property type="match status" value="1"/>
</dbReference>
<protein>
    <submittedName>
        <fullName evidence="2">Uncharacterized protein</fullName>
    </submittedName>
</protein>
<evidence type="ECO:0000313" key="3">
    <source>
        <dbReference type="Proteomes" id="UP000199215"/>
    </source>
</evidence>
<dbReference type="AlphaFoldDB" id="A0A1H6HWM8"/>
<evidence type="ECO:0000256" key="1">
    <source>
        <dbReference type="SAM" id="MobiDB-lite"/>
    </source>
</evidence>
<dbReference type="EMBL" id="FNWU01000001">
    <property type="protein sequence ID" value="SEH38736.1"/>
    <property type="molecule type" value="Genomic_DNA"/>
</dbReference>
<evidence type="ECO:0000313" key="2">
    <source>
        <dbReference type="EMBL" id="SEH38736.1"/>
    </source>
</evidence>
<accession>A0A1H6HWM8</accession>
<reference evidence="2 3" key="1">
    <citation type="submission" date="2016-10" db="EMBL/GenBank/DDBJ databases">
        <authorList>
            <person name="de Groot N.N."/>
        </authorList>
    </citation>
    <scope>NUCLEOTIDE SEQUENCE [LARGE SCALE GENOMIC DNA]</scope>
    <source>
        <strain evidence="2 3">IBRC-M10418</strain>
    </source>
</reference>
<dbReference type="OrthoDB" id="307144at2157"/>
<feature type="region of interest" description="Disordered" evidence="1">
    <location>
        <begin position="52"/>
        <end position="77"/>
    </location>
</feature>